<dbReference type="PANTHER" id="PTHR11373:SF41">
    <property type="entry name" value="METAL-DEPENDENT PHOSPHOHYDROLASE"/>
    <property type="match status" value="1"/>
</dbReference>
<dbReference type="PATRIC" id="fig|389348.3.peg.556"/>
<evidence type="ECO:0000313" key="4">
    <source>
        <dbReference type="Proteomes" id="UP000069902"/>
    </source>
</evidence>
<gene>
    <name evidence="3" type="ORF">PNK_0504</name>
</gene>
<evidence type="ECO:0000259" key="2">
    <source>
        <dbReference type="SMART" id="SM00471"/>
    </source>
</evidence>
<dbReference type="RefSeq" id="WP_079992769.1">
    <property type="nucleotide sequence ID" value="NZ_LN879502.1"/>
</dbReference>
<dbReference type="Pfam" id="PF01966">
    <property type="entry name" value="HD"/>
    <property type="match status" value="1"/>
</dbReference>
<dbReference type="GO" id="GO:0008832">
    <property type="term" value="F:dGTPase activity"/>
    <property type="evidence" value="ECO:0007669"/>
    <property type="project" value="TreeGrafter"/>
</dbReference>
<dbReference type="KEGG" id="pnl:PNK_0504"/>
<dbReference type="InterPro" id="IPR050135">
    <property type="entry name" value="dGTPase-like"/>
</dbReference>
<sequence length="376" mass="43021">MKHVQLIFRIVMACLCCRLTAAPHTVEEGSSLETFLGIDHQVSPIIEELIASPVMQRLKGIDQSGITRYFHNLPAFNRYDHSLGVYMLLRRYGASLDECVAGLLHDASHTVFSHVGDFVFGQGVTEGEAYQDCIHDWYLSQQGVAAILAPHGLTIEQINPKQPSFKALEQDLPDMCADRIEYNLHTGYLFGLLSYEEVEEILEDLHFESPCWFFHTPALARRFAELSLYFTEHLWASAENLIAYYWGAEALKRAIALNEISVDDFHFSIDSHILMKLAESRDALIQDYLNFCRNPWLGAIFTEACEADLTLKRKFRGIDPLVKQNGTCLRLSHIDAVFKDYYHAAKERVSHPFYIKFYKDSDRDLADFCFSLCDPE</sequence>
<feature type="signal peptide" evidence="1">
    <location>
        <begin position="1"/>
        <end position="21"/>
    </location>
</feature>
<dbReference type="PANTHER" id="PTHR11373">
    <property type="entry name" value="DEOXYNUCLEOSIDE TRIPHOSPHATE TRIPHOSPHOHYDROLASE"/>
    <property type="match status" value="1"/>
</dbReference>
<name>A0A0U5JBG4_9BACT</name>
<protein>
    <submittedName>
        <fullName evidence="3">HD-domain containing protein</fullName>
    </submittedName>
</protein>
<dbReference type="InterPro" id="IPR003607">
    <property type="entry name" value="HD/PDEase_dom"/>
</dbReference>
<accession>A0A0U5JBG4</accession>
<keyword evidence="1" id="KW-0732">Signal</keyword>
<proteinExistence type="predicted"/>
<keyword evidence="4" id="KW-1185">Reference proteome</keyword>
<dbReference type="GO" id="GO:0006203">
    <property type="term" value="P:dGTP catabolic process"/>
    <property type="evidence" value="ECO:0007669"/>
    <property type="project" value="TreeGrafter"/>
</dbReference>
<dbReference type="InParanoid" id="A0A0U5JBG4"/>
<dbReference type="InterPro" id="IPR006674">
    <property type="entry name" value="HD_domain"/>
</dbReference>
<feature type="chain" id="PRO_5006860366" evidence="1">
    <location>
        <begin position="22"/>
        <end position="376"/>
    </location>
</feature>
<dbReference type="SMART" id="SM00471">
    <property type="entry name" value="HDc"/>
    <property type="match status" value="1"/>
</dbReference>
<organism evidence="3 4">
    <name type="scientific">Candidatus Protochlamydia naegleriophila</name>
    <dbReference type="NCBI Taxonomy" id="389348"/>
    <lineage>
        <taxon>Bacteria</taxon>
        <taxon>Pseudomonadati</taxon>
        <taxon>Chlamydiota</taxon>
        <taxon>Chlamydiia</taxon>
        <taxon>Parachlamydiales</taxon>
        <taxon>Parachlamydiaceae</taxon>
        <taxon>Candidatus Protochlamydia</taxon>
    </lineage>
</organism>
<dbReference type="SUPFAM" id="SSF109604">
    <property type="entry name" value="HD-domain/PDEase-like"/>
    <property type="match status" value="1"/>
</dbReference>
<dbReference type="EMBL" id="LN879502">
    <property type="protein sequence ID" value="CUI16132.1"/>
    <property type="molecule type" value="Genomic_DNA"/>
</dbReference>
<dbReference type="AlphaFoldDB" id="A0A0U5JBG4"/>
<dbReference type="Gene3D" id="1.10.3210.10">
    <property type="entry name" value="Hypothetical protein af1432"/>
    <property type="match status" value="1"/>
</dbReference>
<dbReference type="Proteomes" id="UP000069902">
    <property type="component" value="Chromosome cPNK"/>
</dbReference>
<evidence type="ECO:0000256" key="1">
    <source>
        <dbReference type="SAM" id="SignalP"/>
    </source>
</evidence>
<feature type="domain" description="HD/PDEase" evidence="2">
    <location>
        <begin position="74"/>
        <end position="192"/>
    </location>
</feature>
<reference evidence="4" key="1">
    <citation type="submission" date="2015-09" db="EMBL/GenBank/DDBJ databases">
        <authorList>
            <person name="Bertelli C."/>
        </authorList>
    </citation>
    <scope>NUCLEOTIDE SEQUENCE [LARGE SCALE GENOMIC DNA]</scope>
    <source>
        <strain evidence="4">KNic</strain>
    </source>
</reference>
<dbReference type="STRING" id="389348.PNK_0504"/>
<evidence type="ECO:0000313" key="3">
    <source>
        <dbReference type="EMBL" id="CUI16132.1"/>
    </source>
</evidence>